<comment type="function">
    <text evidence="17">Non catalytic polymerase cofactor and regulatory protein that plays a role in viral transcription and replication. Stabilizes the RNA polymerase L to the N-RNA template and binds the soluble protein N, preventing it from encapsidating non-genomic RNA. Also inhibits host IFN-alpha and IFN-beta signaling by binding and retaining phosphorylated STAT1 in the cytoplasm or by inhibiting the DNA binding of STAT1 in the nucleus.</text>
</comment>
<dbReference type="GO" id="GO:0044423">
    <property type="term" value="C:virion component"/>
    <property type="evidence" value="ECO:0007669"/>
    <property type="project" value="UniProtKB-KW"/>
</dbReference>
<protein>
    <recommendedName>
        <fullName evidence="3 17">Phosphoprotein</fullName>
        <shortName evidence="17">Protein P</shortName>
    </recommendedName>
    <alternativeName>
        <fullName evidence="16 17">Protein M1</fullName>
    </alternativeName>
</protein>
<name>A0A224L310_LBV</name>
<dbReference type="Gene3D" id="6.10.140.1560">
    <property type="match status" value="1"/>
</dbReference>
<keyword evidence="12 17" id="KW-0143">Chaperone</keyword>
<keyword evidence="7 17" id="KW-1114">Inhibition of host interferon signaling pathway by virus</keyword>
<dbReference type="GO" id="GO:0039502">
    <property type="term" value="P:symbiont-mediated suppression of host type I interferon-mediated signaling pathway"/>
    <property type="evidence" value="ECO:0007669"/>
    <property type="project" value="UniProtKB-KW"/>
</dbReference>
<dbReference type="GO" id="GO:0019083">
    <property type="term" value="P:viral transcription"/>
    <property type="evidence" value="ECO:0007669"/>
    <property type="project" value="InterPro"/>
</dbReference>
<evidence type="ECO:0000256" key="9">
    <source>
        <dbReference type="ARBA" id="ARBA00022883"/>
    </source>
</evidence>
<evidence type="ECO:0000256" key="4">
    <source>
        <dbReference type="ARBA" id="ARBA00022553"/>
    </source>
</evidence>
<evidence type="ECO:0000256" key="6">
    <source>
        <dbReference type="ARBA" id="ARBA00022632"/>
    </source>
</evidence>
<evidence type="ECO:0000256" key="1">
    <source>
        <dbReference type="ARBA" id="ARBA00004328"/>
    </source>
</evidence>
<evidence type="ECO:0000256" key="3">
    <source>
        <dbReference type="ARBA" id="ARBA00020572"/>
    </source>
</evidence>
<dbReference type="GO" id="GO:0039563">
    <property type="term" value="P:symbiont-mediated suppression of host JAK-STAT cascade via inhibition of STAT1 activity"/>
    <property type="evidence" value="ECO:0007669"/>
    <property type="project" value="UniProtKB-KW"/>
</dbReference>
<evidence type="ECO:0000256" key="2">
    <source>
        <dbReference type="ARBA" id="ARBA00006030"/>
    </source>
</evidence>
<dbReference type="InterPro" id="IPR004259">
    <property type="entry name" value="PP_M1-like"/>
</dbReference>
<dbReference type="InterPro" id="IPR037199">
    <property type="entry name" value="PP_M1_C"/>
</dbReference>
<dbReference type="SUPFAM" id="SSF118173">
    <property type="entry name" value="Phosphoprotein M1, C-terminal domain"/>
    <property type="match status" value="1"/>
</dbReference>
<dbReference type="Gene3D" id="1.20.120.820">
    <property type="entry name" value="Phosphoprotein, C-terminal domain"/>
    <property type="match status" value="1"/>
</dbReference>
<keyword evidence="9 17" id="KW-1106">Inhibition of host STAT2 by virus</keyword>
<feature type="compositionally biased region" description="Polar residues" evidence="18">
    <location>
        <begin position="138"/>
        <end position="156"/>
    </location>
</feature>
<gene>
    <name evidence="19" type="primary">P</name>
</gene>
<comment type="subcellular location">
    <subcellularLocation>
        <location evidence="1">Virion</location>
    </subcellularLocation>
</comment>
<keyword evidence="15 17" id="KW-0899">Viral immunoevasion</keyword>
<organismHost>
    <name type="scientific">Mammalia</name>
    <name type="common">mammals</name>
    <dbReference type="NCBI Taxonomy" id="40674"/>
</organismHost>
<dbReference type="GO" id="GO:0052170">
    <property type="term" value="P:symbiont-mediated suppression of host innate immune response"/>
    <property type="evidence" value="ECO:0007669"/>
    <property type="project" value="UniProtKB-KW"/>
</dbReference>
<evidence type="ECO:0000256" key="8">
    <source>
        <dbReference type="ARBA" id="ARBA00022844"/>
    </source>
</evidence>
<evidence type="ECO:0000256" key="16">
    <source>
        <dbReference type="ARBA" id="ARBA00032207"/>
    </source>
</evidence>
<evidence type="ECO:0000256" key="17">
    <source>
        <dbReference type="RuleBase" id="RU004918"/>
    </source>
</evidence>
<keyword evidence="14 17" id="KW-0922">Interferon antiviral system evasion</keyword>
<accession>A0A224L310</accession>
<dbReference type="GO" id="GO:0039564">
    <property type="term" value="P:symbiont-mediated suppression of host JAK-STAT cascade via inhibition of STAT2 activity"/>
    <property type="evidence" value="ECO:0007669"/>
    <property type="project" value="UniProtKB-KW"/>
</dbReference>
<feature type="region of interest" description="Disordered" evidence="18">
    <location>
        <begin position="138"/>
        <end position="193"/>
    </location>
</feature>
<keyword evidence="6 17" id="KW-1090">Inhibition of host innate immune response by virus</keyword>
<proteinExistence type="inferred from homology"/>
<reference evidence="19" key="1">
    <citation type="submission" date="2015-04" db="EMBL/GenBank/DDBJ databases">
        <title>Detection of Lagos bat virus and its transmission in an Eidolon helvum bat colony, Kumasi, Ghana.</title>
        <authorList>
            <person name="Freuling C.M."/>
            <person name="Binger T."/>
            <person name="Beer M."/>
            <person name="Drosten C."/>
            <person name="Fischer M."/>
            <person name="Hanke D."/>
            <person name="Hoffmann B."/>
            <person name="Hoeper D."/>
            <person name="Mettenleiter T.C."/>
            <person name="Schatz J."/>
            <person name="Mueller T."/>
        </authorList>
    </citation>
    <scope>NUCLEOTIDE SEQUENCE</scope>
    <source>
        <strain evidence="19">31225</strain>
    </source>
</reference>
<keyword evidence="5 17" id="KW-0945">Host-virus interaction</keyword>
<organismHost>
    <name type="scientific">Homo sapiens</name>
    <name type="common">Human</name>
    <dbReference type="NCBI Taxonomy" id="9606"/>
</organismHost>
<evidence type="ECO:0000256" key="13">
    <source>
        <dbReference type="ARBA" id="ARBA00023200"/>
    </source>
</evidence>
<evidence type="ECO:0000256" key="12">
    <source>
        <dbReference type="ARBA" id="ARBA00023186"/>
    </source>
</evidence>
<keyword evidence="8 17" id="KW-0946">Virion</keyword>
<comment type="subcellular location">
    <molecule>Phosphoprotein</molecule>
    <subcellularLocation>
        <location evidence="17">Virion</location>
    </subcellularLocation>
    <subcellularLocation>
        <location evidence="17">Host cytoplasm</location>
    </subcellularLocation>
</comment>
<dbReference type="EMBL" id="LN849915">
    <property type="protein sequence ID" value="CRK54751.1"/>
    <property type="molecule type" value="Viral_cRNA"/>
</dbReference>
<evidence type="ECO:0000256" key="5">
    <source>
        <dbReference type="ARBA" id="ARBA00022581"/>
    </source>
</evidence>
<evidence type="ECO:0000256" key="11">
    <source>
        <dbReference type="ARBA" id="ARBA00022961"/>
    </source>
</evidence>
<comment type="subunit">
    <text evidence="17">Homotrimer when phosphorylated. This trimer is stabilized by binding to the L protein. Binds soluble protein N, and ribonucleocapsid.</text>
</comment>
<keyword evidence="10 17" id="KW-0693">Viral RNA replication</keyword>
<feature type="compositionally biased region" description="Basic and acidic residues" evidence="18">
    <location>
        <begin position="161"/>
        <end position="179"/>
    </location>
</feature>
<evidence type="ECO:0000256" key="10">
    <source>
        <dbReference type="ARBA" id="ARBA00022953"/>
    </source>
</evidence>
<dbReference type="GO" id="GO:0030430">
    <property type="term" value="C:host cell cytoplasm"/>
    <property type="evidence" value="ECO:0007669"/>
    <property type="project" value="UniProtKB-SubCell"/>
</dbReference>
<evidence type="ECO:0000256" key="7">
    <source>
        <dbReference type="ARBA" id="ARBA00022830"/>
    </source>
</evidence>
<evidence type="ECO:0000256" key="15">
    <source>
        <dbReference type="ARBA" id="ARBA00023280"/>
    </source>
</evidence>
<evidence type="ECO:0000256" key="18">
    <source>
        <dbReference type="SAM" id="MobiDB-lite"/>
    </source>
</evidence>
<organism evidence="19">
    <name type="scientific">Lagos bat virus</name>
    <name type="common">LBV</name>
    <dbReference type="NCBI Taxonomy" id="38766"/>
    <lineage>
        <taxon>Viruses</taxon>
        <taxon>Riboviria</taxon>
        <taxon>Orthornavirae</taxon>
        <taxon>Negarnaviricota</taxon>
        <taxon>Haploviricotina</taxon>
        <taxon>Monjiviricetes</taxon>
        <taxon>Mononegavirales</taxon>
        <taxon>Rhabdoviridae</taxon>
        <taxon>Alpharhabdovirinae</taxon>
        <taxon>Lyssavirus</taxon>
    </lineage>
</organism>
<keyword evidence="11 17" id="KW-1105">Inhibition of host STAT1 by virus</keyword>
<sequence>MSKDLVHPSLVRAGYVELEMADETADVVNLTIASNQAHLQGEPFYVDSLPEDMNRMRLAETSGKMEVAEDDEDDCSSEDEFYLPKGQDPLVPFQGFLEEVGARIVKRMKSGEGFFKIWSTMTEDIKGYVLTNVMKTSSKTVENRQTQTDKQLSSNLPKELTPPKREDALNPKKAEERPKPSKAPEASWTNETEEVNDIEGEVAHQVAESFSKKYKFPSRSSGIFLWNFEQLKMNLDDIVKASMNIPGVEKIAEKGGKLPLRCILGFVALDSSKRFRLLADTDKVARLMQDDINSYMARLEDVDRN</sequence>
<evidence type="ECO:0000256" key="14">
    <source>
        <dbReference type="ARBA" id="ARBA00023258"/>
    </source>
</evidence>
<dbReference type="Pfam" id="PF03012">
    <property type="entry name" value="PP_M1"/>
    <property type="match status" value="1"/>
</dbReference>
<evidence type="ECO:0000313" key="19">
    <source>
        <dbReference type="EMBL" id="CRK54751.1"/>
    </source>
</evidence>
<keyword evidence="4 17" id="KW-0597">Phosphoprotein</keyword>
<keyword evidence="13 17" id="KW-1035">Host cytoplasm</keyword>
<dbReference type="GO" id="GO:0003968">
    <property type="term" value="F:RNA-directed RNA polymerase activity"/>
    <property type="evidence" value="ECO:0007669"/>
    <property type="project" value="InterPro"/>
</dbReference>
<comment type="similarity">
    <text evidence="2 17">Belongs to the lyssavirus protein P family.</text>
</comment>